<name>A0A0F9M325_9ZZZZ</name>
<dbReference type="SUPFAM" id="SSF53335">
    <property type="entry name" value="S-adenosyl-L-methionine-dependent methyltransferases"/>
    <property type="match status" value="1"/>
</dbReference>
<organism evidence="1">
    <name type="scientific">marine sediment metagenome</name>
    <dbReference type="NCBI Taxonomy" id="412755"/>
    <lineage>
        <taxon>unclassified sequences</taxon>
        <taxon>metagenomes</taxon>
        <taxon>ecological metagenomes</taxon>
    </lineage>
</organism>
<comment type="caution">
    <text evidence="1">The sequence shown here is derived from an EMBL/GenBank/DDBJ whole genome shotgun (WGS) entry which is preliminary data.</text>
</comment>
<accession>A0A0F9M325</accession>
<proteinExistence type="predicted"/>
<reference evidence="1" key="1">
    <citation type="journal article" date="2015" name="Nature">
        <title>Complex archaea that bridge the gap between prokaryotes and eukaryotes.</title>
        <authorList>
            <person name="Spang A."/>
            <person name="Saw J.H."/>
            <person name="Jorgensen S.L."/>
            <person name="Zaremba-Niedzwiedzka K."/>
            <person name="Martijn J."/>
            <person name="Lind A.E."/>
            <person name="van Eijk R."/>
            <person name="Schleper C."/>
            <person name="Guy L."/>
            <person name="Ettema T.J."/>
        </authorList>
    </citation>
    <scope>NUCLEOTIDE SEQUENCE</scope>
</reference>
<protein>
    <submittedName>
        <fullName evidence="1">Uncharacterized protein</fullName>
    </submittedName>
</protein>
<dbReference type="InterPro" id="IPR029063">
    <property type="entry name" value="SAM-dependent_MTases_sf"/>
</dbReference>
<dbReference type="Gene3D" id="3.40.50.150">
    <property type="entry name" value="Vaccinia Virus protein VP39"/>
    <property type="match status" value="1"/>
</dbReference>
<sequence>MKFDKTILDATCGSKMMWFDKQHNSAVFADIRSESWVLCDGRNLEISPDLVMDFRDMPFDDNSFSLVVFDPPHLNKLGKDTWMAKKYGVLLPTWETDIRAGFDECIRVLKPSGVLIFKWNEAQVTLNKVLDIIPQRPLFGHTSGKHGRTIWMTFMKKLSNN</sequence>
<dbReference type="CDD" id="cd02440">
    <property type="entry name" value="AdoMet_MTases"/>
    <property type="match status" value="1"/>
</dbReference>
<gene>
    <name evidence="1" type="ORF">LCGC14_1205350</name>
</gene>
<evidence type="ECO:0000313" key="1">
    <source>
        <dbReference type="EMBL" id="KKM93741.1"/>
    </source>
</evidence>
<dbReference type="EMBL" id="LAZR01006227">
    <property type="protein sequence ID" value="KKM93741.1"/>
    <property type="molecule type" value="Genomic_DNA"/>
</dbReference>
<dbReference type="AlphaFoldDB" id="A0A0F9M325"/>